<evidence type="ECO:0000256" key="2">
    <source>
        <dbReference type="ARBA" id="ARBA00022971"/>
    </source>
</evidence>
<feature type="compositionally biased region" description="Basic and acidic residues" evidence="3">
    <location>
        <begin position="135"/>
        <end position="153"/>
    </location>
</feature>
<organism evidence="5 6">
    <name type="scientific">Luteibacter anthropi</name>
    <dbReference type="NCBI Taxonomy" id="564369"/>
    <lineage>
        <taxon>Bacteria</taxon>
        <taxon>Pseudomonadati</taxon>
        <taxon>Pseudomonadota</taxon>
        <taxon>Gammaproteobacteria</taxon>
        <taxon>Lysobacterales</taxon>
        <taxon>Rhodanobacteraceae</taxon>
        <taxon>Luteibacter</taxon>
    </lineage>
</organism>
<evidence type="ECO:0000259" key="4">
    <source>
        <dbReference type="Pfam" id="PF03389"/>
    </source>
</evidence>
<evidence type="ECO:0000313" key="5">
    <source>
        <dbReference type="EMBL" id="NII06951.1"/>
    </source>
</evidence>
<dbReference type="Proteomes" id="UP000490980">
    <property type="component" value="Unassembled WGS sequence"/>
</dbReference>
<comment type="caution">
    <text evidence="5">The sequence shown here is derived from an EMBL/GenBank/DDBJ whole genome shotgun (WGS) entry which is preliminary data.</text>
</comment>
<name>A0A7X5ZIP4_9GAMM</name>
<reference evidence="5 6" key="1">
    <citation type="submission" date="2020-03" db="EMBL/GenBank/DDBJ databases">
        <authorList>
            <person name="Lai Q."/>
        </authorList>
    </citation>
    <scope>NUCLEOTIDE SEQUENCE [LARGE SCALE GENOMIC DNA]</scope>
    <source>
        <strain evidence="5 6">CCUG 25036</strain>
    </source>
</reference>
<comment type="similarity">
    <text evidence="1">Belongs to the MobA/MobL family.</text>
</comment>
<feature type="domain" description="MobA/MobL protein" evidence="4">
    <location>
        <begin position="2"/>
        <end position="237"/>
    </location>
</feature>
<dbReference type="AlphaFoldDB" id="A0A7X5ZIP4"/>
<gene>
    <name evidence="5" type="ORF">HBF25_11180</name>
</gene>
<sequence length="574" mass="63466">MKLIDDRTGKTHDFRKRKLGEEIVHAVTIVPTGAPAWATDPQELWNRVEACENRKDAQVARDYRVPIPLGLDDKQAGALAEELARFISNALNVPVSLGLHRDADRDVLGEVKPTEKQGYHAHLYFPTRVLLSDSDDLRSPEHGHVEQDERQGEGEDAQPGESGPSTGFGAKLAILSNKRTSAAWVESFNQTWAEACNRHLAEAGRTPVIDHRSYVRQGVSEAPQPKVGQAATAMERKGMQTLRGNLLRSALAVGVAEQRATEITDEAIRASVGVDITARILARRKRFPQQTHPAAIPSPRRPLLATPGVYPRRPIRTSAPPTSLEAHIRAVARPPKNEAESQALERSVKYALYLEEVIKSAIARMDECLALRKQVERAQSTENDLLFRLDVSRADRVRALRKLRSIEARQAFRIRLIRSGLPLQDPRHVHAEDVSRLTDNVRVDEAGLLSLRRQAKGALRRLQRSEYVLQQERAKLKEAAQALLNSSRPSFEQALNFLPTHSAALVRDVMEMDAPEPTPSSGESTNDGQGSGSDGQAGGATAGRAMRERSTWVSRAAGVPPPTPAEHLRRFPRL</sequence>
<dbReference type="Gene3D" id="3.30.930.30">
    <property type="match status" value="1"/>
</dbReference>
<feature type="region of interest" description="Disordered" evidence="3">
    <location>
        <begin position="513"/>
        <end position="574"/>
    </location>
</feature>
<feature type="region of interest" description="Disordered" evidence="3">
    <location>
        <begin position="135"/>
        <end position="169"/>
    </location>
</feature>
<protein>
    <submittedName>
        <fullName evidence="5">MobA/MobL family protein</fullName>
    </submittedName>
</protein>
<dbReference type="Pfam" id="PF03389">
    <property type="entry name" value="MobA_MobL"/>
    <property type="match status" value="1"/>
</dbReference>
<keyword evidence="2" id="KW-0184">Conjugation</keyword>
<dbReference type="EMBL" id="JAARLZ010000005">
    <property type="protein sequence ID" value="NII06951.1"/>
    <property type="molecule type" value="Genomic_DNA"/>
</dbReference>
<feature type="compositionally biased region" description="Gly residues" evidence="3">
    <location>
        <begin position="529"/>
        <end position="541"/>
    </location>
</feature>
<evidence type="ECO:0000256" key="3">
    <source>
        <dbReference type="SAM" id="MobiDB-lite"/>
    </source>
</evidence>
<evidence type="ECO:0000313" key="6">
    <source>
        <dbReference type="Proteomes" id="UP000490980"/>
    </source>
</evidence>
<dbReference type="InterPro" id="IPR005053">
    <property type="entry name" value="MobA_MobL"/>
</dbReference>
<evidence type="ECO:0000256" key="1">
    <source>
        <dbReference type="ARBA" id="ARBA00010873"/>
    </source>
</evidence>
<proteinExistence type="inferred from homology"/>
<keyword evidence="6" id="KW-1185">Reference proteome</keyword>
<accession>A0A7X5ZIP4</accession>
<feature type="region of interest" description="Disordered" evidence="3">
    <location>
        <begin position="288"/>
        <end position="322"/>
    </location>
</feature>